<sequence>MQKSTYMAALDAKHSIISRPFLIGAVQNNWIACVWSPAKVEVLPAIAL</sequence>
<name>A0A382HQY4_9ZZZZ</name>
<reference evidence="1" key="1">
    <citation type="submission" date="2018-05" db="EMBL/GenBank/DDBJ databases">
        <authorList>
            <person name="Lanie J.A."/>
            <person name="Ng W.-L."/>
            <person name="Kazmierczak K.M."/>
            <person name="Andrzejewski T.M."/>
            <person name="Davidsen T.M."/>
            <person name="Wayne K.J."/>
            <person name="Tettelin H."/>
            <person name="Glass J.I."/>
            <person name="Rusch D."/>
            <person name="Podicherti R."/>
            <person name="Tsui H.-C.T."/>
            <person name="Winkler M.E."/>
        </authorList>
    </citation>
    <scope>NUCLEOTIDE SEQUENCE</scope>
</reference>
<accession>A0A382HQY4</accession>
<dbReference type="AlphaFoldDB" id="A0A382HQY4"/>
<gene>
    <name evidence="1" type="ORF">METZ01_LOCUS242572</name>
</gene>
<dbReference type="EMBL" id="UINC01062779">
    <property type="protein sequence ID" value="SVB89718.1"/>
    <property type="molecule type" value="Genomic_DNA"/>
</dbReference>
<proteinExistence type="predicted"/>
<protein>
    <submittedName>
        <fullName evidence="1">Uncharacterized protein</fullName>
    </submittedName>
</protein>
<organism evidence="1">
    <name type="scientific">marine metagenome</name>
    <dbReference type="NCBI Taxonomy" id="408172"/>
    <lineage>
        <taxon>unclassified sequences</taxon>
        <taxon>metagenomes</taxon>
        <taxon>ecological metagenomes</taxon>
    </lineage>
</organism>
<evidence type="ECO:0000313" key="1">
    <source>
        <dbReference type="EMBL" id="SVB89718.1"/>
    </source>
</evidence>